<evidence type="ECO:0000313" key="3">
    <source>
        <dbReference type="Proteomes" id="UP001438707"/>
    </source>
</evidence>
<protein>
    <recommendedName>
        <fullName evidence="4">t-SNARE coiled-coil homology domain-containing protein</fullName>
    </recommendedName>
</protein>
<evidence type="ECO:0000313" key="2">
    <source>
        <dbReference type="EMBL" id="KAK9843152.1"/>
    </source>
</evidence>
<comment type="caution">
    <text evidence="2">The sequence shown here is derived from an EMBL/GenBank/DDBJ whole genome shotgun (WGS) entry which is preliminary data.</text>
</comment>
<name>A0AAW1SC00_9CHLO</name>
<dbReference type="Proteomes" id="UP001438707">
    <property type="component" value="Unassembled WGS sequence"/>
</dbReference>
<dbReference type="EMBL" id="JALJOS010000002">
    <property type="protein sequence ID" value="KAK9843152.1"/>
    <property type="molecule type" value="Genomic_DNA"/>
</dbReference>
<proteinExistence type="predicted"/>
<dbReference type="CDD" id="cd15841">
    <property type="entry name" value="SNARE_Qc"/>
    <property type="match status" value="1"/>
</dbReference>
<evidence type="ECO:0000256" key="1">
    <source>
        <dbReference type="SAM" id="Coils"/>
    </source>
</evidence>
<sequence length="168" mass="18417">MAAFSSGSRGFQSREGLNSRQHLAANPDQISINIQPGYDFDRDIEGLSSQVGRLKQVSRAINQEAELSRQEAASLEEILENAKVAMKRLLLDCSCWLFCKLLYIALVVASPSSKVIKPVALSGLPRCWWLLTYCTSAGAPPCWLFDSQTAAALEQLVAEGPQAHQLHT</sequence>
<organism evidence="2 3">
    <name type="scientific">Apatococcus lobatus</name>
    <dbReference type="NCBI Taxonomy" id="904363"/>
    <lineage>
        <taxon>Eukaryota</taxon>
        <taxon>Viridiplantae</taxon>
        <taxon>Chlorophyta</taxon>
        <taxon>core chlorophytes</taxon>
        <taxon>Trebouxiophyceae</taxon>
        <taxon>Chlorellales</taxon>
        <taxon>Chlorellaceae</taxon>
        <taxon>Apatococcus</taxon>
    </lineage>
</organism>
<evidence type="ECO:0008006" key="4">
    <source>
        <dbReference type="Google" id="ProtNLM"/>
    </source>
</evidence>
<feature type="coiled-coil region" evidence="1">
    <location>
        <begin position="65"/>
        <end position="92"/>
    </location>
</feature>
<dbReference type="AlphaFoldDB" id="A0AAW1SC00"/>
<reference evidence="2 3" key="1">
    <citation type="journal article" date="2024" name="Nat. Commun.">
        <title>Phylogenomics reveals the evolutionary origins of lichenization in chlorophyte algae.</title>
        <authorList>
            <person name="Puginier C."/>
            <person name="Libourel C."/>
            <person name="Otte J."/>
            <person name="Skaloud P."/>
            <person name="Haon M."/>
            <person name="Grisel S."/>
            <person name="Petersen M."/>
            <person name="Berrin J.G."/>
            <person name="Delaux P.M."/>
            <person name="Dal Grande F."/>
            <person name="Keller J."/>
        </authorList>
    </citation>
    <scope>NUCLEOTIDE SEQUENCE [LARGE SCALE GENOMIC DNA]</scope>
    <source>
        <strain evidence="2 3">SAG 2145</strain>
    </source>
</reference>
<accession>A0AAW1SC00</accession>
<gene>
    <name evidence="2" type="ORF">WJX74_007709</name>
</gene>
<keyword evidence="3" id="KW-1185">Reference proteome</keyword>
<keyword evidence="1" id="KW-0175">Coiled coil</keyword>